<evidence type="ECO:0000313" key="3">
    <source>
        <dbReference type="Proteomes" id="UP000183832"/>
    </source>
</evidence>
<proteinExistence type="predicted"/>
<gene>
    <name evidence="2" type="ORF">CLUMA_CG001260</name>
</gene>
<keyword evidence="1" id="KW-1133">Transmembrane helix</keyword>
<keyword evidence="3" id="KW-1185">Reference proteome</keyword>
<name>A0A1J1HHT9_9DIPT</name>
<dbReference type="EMBL" id="CVRI01000004">
    <property type="protein sequence ID" value="CRK87459.1"/>
    <property type="molecule type" value="Genomic_DNA"/>
</dbReference>
<reference evidence="2 3" key="1">
    <citation type="submission" date="2015-04" db="EMBL/GenBank/DDBJ databases">
        <authorList>
            <person name="Syromyatnikov M.Y."/>
            <person name="Popov V.N."/>
        </authorList>
    </citation>
    <scope>NUCLEOTIDE SEQUENCE [LARGE SCALE GENOMIC DNA]</scope>
</reference>
<dbReference type="AlphaFoldDB" id="A0A1J1HHT9"/>
<protein>
    <submittedName>
        <fullName evidence="2">CLUMA_CG001260, isoform A</fullName>
    </submittedName>
</protein>
<feature type="transmembrane region" description="Helical" evidence="1">
    <location>
        <begin position="55"/>
        <end position="78"/>
    </location>
</feature>
<evidence type="ECO:0000256" key="1">
    <source>
        <dbReference type="SAM" id="Phobius"/>
    </source>
</evidence>
<keyword evidence="1" id="KW-0472">Membrane</keyword>
<dbReference type="Proteomes" id="UP000183832">
    <property type="component" value="Unassembled WGS sequence"/>
</dbReference>
<evidence type="ECO:0000313" key="2">
    <source>
        <dbReference type="EMBL" id="CRK87459.1"/>
    </source>
</evidence>
<organism evidence="2 3">
    <name type="scientific">Clunio marinus</name>
    <dbReference type="NCBI Taxonomy" id="568069"/>
    <lineage>
        <taxon>Eukaryota</taxon>
        <taxon>Metazoa</taxon>
        <taxon>Ecdysozoa</taxon>
        <taxon>Arthropoda</taxon>
        <taxon>Hexapoda</taxon>
        <taxon>Insecta</taxon>
        <taxon>Pterygota</taxon>
        <taxon>Neoptera</taxon>
        <taxon>Endopterygota</taxon>
        <taxon>Diptera</taxon>
        <taxon>Nematocera</taxon>
        <taxon>Chironomoidea</taxon>
        <taxon>Chironomidae</taxon>
        <taxon>Clunio</taxon>
    </lineage>
</organism>
<sequence length="98" mass="12108">MTFFKALYRFRNKNSLREDMPLLHHYFFPHKKTFALLQAIKDEEKYFYDLQGTQIVALNFTVTIMFLFQYLIFFIRLFKCDQESLFEKERTQKIFPQT</sequence>
<accession>A0A1J1HHT9</accession>
<keyword evidence="1" id="KW-0812">Transmembrane</keyword>